<dbReference type="SUPFAM" id="SSF49899">
    <property type="entry name" value="Concanavalin A-like lectins/glucanases"/>
    <property type="match status" value="1"/>
</dbReference>
<keyword evidence="2" id="KW-0964">Secreted</keyword>
<keyword evidence="7" id="KW-0812">Transmembrane</keyword>
<keyword evidence="7" id="KW-1133">Transmembrane helix</keyword>
<reference evidence="9 10" key="1">
    <citation type="journal article" date="2023" name="Int. J. Syst. Evol. Microbiol.">
        <title>Ligilactobacillus ubinensis sp. nov., a novel species isolated from the wild ferment of a durian fruit (Durio zibethinus).</title>
        <authorList>
            <person name="Heng Y.C."/>
            <person name="Menon N."/>
            <person name="Chen B."/>
            <person name="Loo B.Z.L."/>
            <person name="Wong G.W.J."/>
            <person name="Lim A.C.H."/>
            <person name="Silvaraju S."/>
            <person name="Kittelmann S."/>
        </authorList>
    </citation>
    <scope>NUCLEOTIDE SEQUENCE [LARGE SCALE GENOMIC DNA]</scope>
    <source>
        <strain evidence="9 10">WILCCON 0076</strain>
    </source>
</reference>
<evidence type="ECO:0000256" key="1">
    <source>
        <dbReference type="ARBA" id="ARBA00022512"/>
    </source>
</evidence>
<keyword evidence="7" id="KW-0472">Membrane</keyword>
<evidence type="ECO:0000313" key="10">
    <source>
        <dbReference type="Proteomes" id="UP001139006"/>
    </source>
</evidence>
<dbReference type="Pfam" id="PF17965">
    <property type="entry name" value="MucBP_2"/>
    <property type="match status" value="2"/>
</dbReference>
<organism evidence="9 10">
    <name type="scientific">Ligilactobacillus ubinensis</name>
    <dbReference type="NCBI Taxonomy" id="2876789"/>
    <lineage>
        <taxon>Bacteria</taxon>
        <taxon>Bacillati</taxon>
        <taxon>Bacillota</taxon>
        <taxon>Bacilli</taxon>
        <taxon>Lactobacillales</taxon>
        <taxon>Lactobacillaceae</taxon>
        <taxon>Ligilactobacillus</taxon>
    </lineage>
</organism>
<evidence type="ECO:0000313" key="9">
    <source>
        <dbReference type="EMBL" id="MCP0887455.1"/>
    </source>
</evidence>
<gene>
    <name evidence="9" type="ORF">LB941_08910</name>
</gene>
<feature type="domain" description="Gram-positive cocci surface proteins LPxTG" evidence="8">
    <location>
        <begin position="776"/>
        <end position="815"/>
    </location>
</feature>
<feature type="transmembrane region" description="Helical" evidence="7">
    <location>
        <begin position="788"/>
        <end position="806"/>
    </location>
</feature>
<dbReference type="PROSITE" id="PS50847">
    <property type="entry name" value="GRAM_POS_ANCHORING"/>
    <property type="match status" value="1"/>
</dbReference>
<accession>A0A9X2FLG9</accession>
<dbReference type="EMBL" id="JAIULA010000018">
    <property type="protein sequence ID" value="MCP0887455.1"/>
    <property type="molecule type" value="Genomic_DNA"/>
</dbReference>
<protein>
    <submittedName>
        <fullName evidence="9">MucBP domain-containing protein</fullName>
    </submittedName>
</protein>
<keyword evidence="4" id="KW-0677">Repeat</keyword>
<dbReference type="CDD" id="cd01951">
    <property type="entry name" value="lectin_L-type"/>
    <property type="match status" value="1"/>
</dbReference>
<dbReference type="Pfam" id="PF18483">
    <property type="entry name" value="Lectin_L-type_dom"/>
    <property type="match status" value="1"/>
</dbReference>
<dbReference type="Pfam" id="PF17966">
    <property type="entry name" value="Muc_B2"/>
    <property type="match status" value="2"/>
</dbReference>
<feature type="non-terminal residue" evidence="9">
    <location>
        <position position="1"/>
    </location>
</feature>
<evidence type="ECO:0000256" key="5">
    <source>
        <dbReference type="ARBA" id="ARBA00023088"/>
    </source>
</evidence>
<feature type="region of interest" description="Disordered" evidence="6">
    <location>
        <begin position="722"/>
        <end position="782"/>
    </location>
</feature>
<dbReference type="Pfam" id="PF06458">
    <property type="entry name" value="MucBP"/>
    <property type="match status" value="1"/>
</dbReference>
<evidence type="ECO:0000256" key="4">
    <source>
        <dbReference type="ARBA" id="ARBA00022737"/>
    </source>
</evidence>
<keyword evidence="5" id="KW-0572">Peptidoglycan-anchor</keyword>
<name>A0A9X2FLG9_9LACO</name>
<evidence type="ECO:0000259" key="8">
    <source>
        <dbReference type="PROSITE" id="PS50847"/>
    </source>
</evidence>
<proteinExistence type="predicted"/>
<dbReference type="InterPro" id="IPR056573">
    <property type="entry name" value="Lectin_L-type_dom"/>
</dbReference>
<evidence type="ECO:0000256" key="2">
    <source>
        <dbReference type="ARBA" id="ARBA00022525"/>
    </source>
</evidence>
<dbReference type="NCBIfam" id="TIGR01167">
    <property type="entry name" value="LPXTG_anchor"/>
    <property type="match status" value="1"/>
</dbReference>
<feature type="compositionally biased region" description="Polar residues" evidence="6">
    <location>
        <begin position="752"/>
        <end position="782"/>
    </location>
</feature>
<dbReference type="Pfam" id="PF00746">
    <property type="entry name" value="Gram_pos_anchor"/>
    <property type="match status" value="1"/>
</dbReference>
<keyword evidence="1" id="KW-0134">Cell wall</keyword>
<dbReference type="Gene3D" id="3.10.20.320">
    <property type="entry name" value="Putative peptidoglycan bound protein (lpxtg motif)"/>
    <property type="match status" value="1"/>
</dbReference>
<dbReference type="Gene3D" id="2.60.40.4300">
    <property type="match status" value="2"/>
</dbReference>
<dbReference type="AlphaFoldDB" id="A0A9X2FLG9"/>
<dbReference type="Gene3D" id="2.60.120.200">
    <property type="match status" value="1"/>
</dbReference>
<dbReference type="Gene3D" id="3.10.20.470">
    <property type="match status" value="2"/>
</dbReference>
<feature type="compositionally biased region" description="Low complexity" evidence="6">
    <location>
        <begin position="724"/>
        <end position="751"/>
    </location>
</feature>
<evidence type="ECO:0000256" key="6">
    <source>
        <dbReference type="SAM" id="MobiDB-lite"/>
    </source>
</evidence>
<keyword evidence="3" id="KW-0732">Signal</keyword>
<dbReference type="InterPro" id="IPR041495">
    <property type="entry name" value="Mub_B2"/>
</dbReference>
<dbReference type="InterPro" id="IPR013320">
    <property type="entry name" value="ConA-like_dom_sf"/>
</dbReference>
<sequence>TSADATSTATSTSAVASTSANDLVSAKAVVLSAENDSGLVEVTKGNFLDYFTLNGSATYDSTTGIVTLTTASGNEVGNFTLDSKINMNQSFTLTGYVNLGSNVYGADGISFAFHSGNTDDLGVFGGNLGIGGLENVVGFKLDTWHNGYKSPSSTGDETNQYGWEADPTTSTGKYGAFVNTTEKIITGDDGNSYTRWWGTVDTNSVQALSNDNLNGEMHKFVISYDGTSKQLTISYTETDGTILTWSETVSTASEAMAMVVSASTGGANNLQQFQIESFDYYEAATVNVKYVDEAGNELTTGSVSYPDGSYQGKTYETTPKSITGYTLEKVVGTDSTNYTDSGTLTNGLTGTLSSWGNNGTVIYVYVLNTEKAKVTYIDDTTDKTLSTKNLSGDYGTTDSYRTTDTIKDYENQGYSLVSDDYPSTGVVYDEDGTVKSYEVHLTHKTSESTESKEVNETIHYVYSDGSQAAADYTATPVKFTRTVTTDSVTGDKTYGDWTAEDGTSFTTVTSPTILGYTADQLEVGEITGITADTADIEKTVVYTANTEKAKVTYIDDTTDKTLSTKNLSGDYGTTDSYRTTDTIKDYENQGYSLVSDDYPSTGVVYDEDGTVKSYEVHLTHKTSESTESKEVNETIHYVYSDGSQAAADYTATPVKFTRTVTTDSVTGNKTYGDWTAENGTSFAAVTSPTISGYTADQLEVGEITGITADTADVEKTVVYTKDVTPTTPTSDSSTNTPTTPTSDSSTTNNNNEVTQLDSATTASKPSESSASTKATLPQTGDAQNNRETVLGVILVALASIGGLFGIGKKRKKGIK</sequence>
<evidence type="ECO:0000256" key="7">
    <source>
        <dbReference type="SAM" id="Phobius"/>
    </source>
</evidence>
<keyword evidence="10" id="KW-1185">Reference proteome</keyword>
<dbReference type="RefSeq" id="WP_253361328.1">
    <property type="nucleotide sequence ID" value="NZ_JAIULA010000018.1"/>
</dbReference>
<evidence type="ECO:0000256" key="3">
    <source>
        <dbReference type="ARBA" id="ARBA00022729"/>
    </source>
</evidence>
<dbReference type="InterPro" id="IPR009459">
    <property type="entry name" value="MucBP_dom"/>
</dbReference>
<comment type="caution">
    <text evidence="9">The sequence shown here is derived from an EMBL/GenBank/DDBJ whole genome shotgun (WGS) entry which is preliminary data.</text>
</comment>
<dbReference type="Proteomes" id="UP001139006">
    <property type="component" value="Unassembled WGS sequence"/>
</dbReference>
<dbReference type="InterPro" id="IPR019931">
    <property type="entry name" value="LPXTG_anchor"/>
</dbReference>
<dbReference type="InterPro" id="IPR041558">
    <property type="entry name" value="MucBP_2"/>
</dbReference>